<dbReference type="EMBL" id="FWZT01000003">
    <property type="protein sequence ID" value="SMF00574.1"/>
    <property type="molecule type" value="Genomic_DNA"/>
</dbReference>
<name>A0A1Y6B9V8_9BACT</name>
<dbReference type="RefSeq" id="WP_200820671.1">
    <property type="nucleotide sequence ID" value="NZ_FWZT01000003.1"/>
</dbReference>
<dbReference type="AlphaFoldDB" id="A0A1Y6B9V8"/>
<sequence length="438" mass="46317">MTKLSRRHFFNYASHTLVAAALWRTFQSTRAFGAEGRKKILICTNPNGHHNSQDTAAALQMGLGSKAKAQTAILQGLDFEVTRAHGDWHAGEMSLLSFSKDQKSRVPSFFTSLGLSNNDIKYLGIDVGNRHYAIDSAGNPINAIEDPSLAMRSFFGRSLQSVNSYDLALIESGRKNMLDPCLDDVKRLRSLLGQDKELFDNYLHHLQNHYAEIVKQEEAKNGNNGSDGGGNDGGGNPSDPGNSNGGGGAGEPGSRFEAATCNKNAPLSGGSSVEAKHEDMLEVAYQLMACDMAQVVVVSFLNNNTDPQHNLIHGNGGQDGGASFKAFTSGVQSRVAKLANRLSEGDYNILDRSAVVYMSEGGAHADSPSGGFSTGHPTANIPCAVYGSLGGAISKSGIINVNGQTNRNLWRQLADGMSASGKADLSAIGGDGISPIGI</sequence>
<gene>
    <name evidence="2" type="ORF">SAMN06296036_103117</name>
</gene>
<feature type="compositionally biased region" description="Gly residues" evidence="1">
    <location>
        <begin position="225"/>
        <end position="236"/>
    </location>
</feature>
<feature type="compositionally biased region" description="Polar residues" evidence="1">
    <location>
        <begin position="261"/>
        <end position="271"/>
    </location>
</feature>
<evidence type="ECO:0000313" key="2">
    <source>
        <dbReference type="EMBL" id="SMF00574.1"/>
    </source>
</evidence>
<feature type="region of interest" description="Disordered" evidence="1">
    <location>
        <begin position="220"/>
        <end position="272"/>
    </location>
</feature>
<reference evidence="3" key="1">
    <citation type="submission" date="2017-04" db="EMBL/GenBank/DDBJ databases">
        <authorList>
            <person name="Varghese N."/>
            <person name="Submissions S."/>
        </authorList>
    </citation>
    <scope>NUCLEOTIDE SEQUENCE [LARGE SCALE GENOMIC DNA]</scope>
    <source>
        <strain evidence="3">RKEM611</strain>
    </source>
</reference>
<evidence type="ECO:0000313" key="3">
    <source>
        <dbReference type="Proteomes" id="UP000192907"/>
    </source>
</evidence>
<evidence type="ECO:0008006" key="4">
    <source>
        <dbReference type="Google" id="ProtNLM"/>
    </source>
</evidence>
<dbReference type="InterPro" id="IPR011447">
    <property type="entry name" value="DUF1552"/>
</dbReference>
<evidence type="ECO:0000256" key="1">
    <source>
        <dbReference type="SAM" id="MobiDB-lite"/>
    </source>
</evidence>
<dbReference type="Pfam" id="PF07586">
    <property type="entry name" value="HXXSHH"/>
    <property type="match status" value="1"/>
</dbReference>
<organism evidence="2 3">
    <name type="scientific">Pseudobacteriovorax antillogorgiicola</name>
    <dbReference type="NCBI Taxonomy" id="1513793"/>
    <lineage>
        <taxon>Bacteria</taxon>
        <taxon>Pseudomonadati</taxon>
        <taxon>Bdellovibrionota</taxon>
        <taxon>Oligoflexia</taxon>
        <taxon>Oligoflexales</taxon>
        <taxon>Pseudobacteriovoracaceae</taxon>
        <taxon>Pseudobacteriovorax</taxon>
    </lineage>
</organism>
<dbReference type="Proteomes" id="UP000192907">
    <property type="component" value="Unassembled WGS sequence"/>
</dbReference>
<accession>A0A1Y6B9V8</accession>
<protein>
    <recommendedName>
        <fullName evidence="4">DUF1552 domain-containing protein</fullName>
    </recommendedName>
</protein>
<keyword evidence="3" id="KW-1185">Reference proteome</keyword>
<proteinExistence type="predicted"/>